<accession>A0A3M2L589</accession>
<evidence type="ECO:0000256" key="1">
    <source>
        <dbReference type="SAM" id="Phobius"/>
    </source>
</evidence>
<sequence length="156" mass="16403">MSDVQDGFGRTSTAVDQSGLLALVLSADVPRLREEMAQAATLAATVPEATVDGVVVARGWGTWTVPVAPGTHSVMFRCHVYGNVRRVAQAQVRVEPAGREQVYYRVRRDGTAGARAGRLPGSAGSVGIARMVVGLTMLSMMLGLLVLMLALVAAIL</sequence>
<name>A0A3M2L589_9NOCA</name>
<keyword evidence="1" id="KW-0812">Transmembrane</keyword>
<gene>
    <name evidence="2" type="ORF">EBN03_11235</name>
</gene>
<protein>
    <submittedName>
        <fullName evidence="2">Uncharacterized protein</fullName>
    </submittedName>
</protein>
<keyword evidence="1" id="KW-0472">Membrane</keyword>
<keyword evidence="1" id="KW-1133">Transmembrane helix</keyword>
<dbReference type="EMBL" id="RFFH01000004">
    <property type="protein sequence ID" value="RMI32554.1"/>
    <property type="molecule type" value="Genomic_DNA"/>
</dbReference>
<evidence type="ECO:0000313" key="2">
    <source>
        <dbReference type="EMBL" id="RMI32554.1"/>
    </source>
</evidence>
<dbReference type="OrthoDB" id="4568353at2"/>
<comment type="caution">
    <text evidence="2">The sequence shown here is derived from an EMBL/GenBank/DDBJ whole genome shotgun (WGS) entry which is preliminary data.</text>
</comment>
<feature type="transmembrane region" description="Helical" evidence="1">
    <location>
        <begin position="132"/>
        <end position="155"/>
    </location>
</feature>
<evidence type="ECO:0000313" key="3">
    <source>
        <dbReference type="Proteomes" id="UP000279275"/>
    </source>
</evidence>
<dbReference type="RefSeq" id="WP_122187937.1">
    <property type="nucleotide sequence ID" value="NZ_RFFH01000004.1"/>
</dbReference>
<reference evidence="2 3" key="1">
    <citation type="submission" date="2018-10" db="EMBL/GenBank/DDBJ databases">
        <title>Isolation from cow dung.</title>
        <authorList>
            <person name="Ling L."/>
        </authorList>
    </citation>
    <scope>NUCLEOTIDE SEQUENCE [LARGE SCALE GENOMIC DNA]</scope>
    <source>
        <strain evidence="2 3">NEAU-LL90</strain>
    </source>
</reference>
<dbReference type="Proteomes" id="UP000279275">
    <property type="component" value="Unassembled WGS sequence"/>
</dbReference>
<organism evidence="2 3">
    <name type="scientific">Nocardia stercoris</name>
    <dbReference type="NCBI Taxonomy" id="2483361"/>
    <lineage>
        <taxon>Bacteria</taxon>
        <taxon>Bacillati</taxon>
        <taxon>Actinomycetota</taxon>
        <taxon>Actinomycetes</taxon>
        <taxon>Mycobacteriales</taxon>
        <taxon>Nocardiaceae</taxon>
        <taxon>Nocardia</taxon>
    </lineage>
</organism>
<proteinExistence type="predicted"/>
<keyword evidence="3" id="KW-1185">Reference proteome</keyword>
<dbReference type="AlphaFoldDB" id="A0A3M2L589"/>